<dbReference type="Pfam" id="PF02470">
    <property type="entry name" value="MlaD"/>
    <property type="match status" value="1"/>
</dbReference>
<proteinExistence type="predicted"/>
<keyword evidence="1" id="KW-0472">Membrane</keyword>
<dbReference type="PATRIC" id="fig|1441730.3.peg.4032"/>
<dbReference type="InterPro" id="IPR052336">
    <property type="entry name" value="MlaD_Phospholipid_Transporter"/>
</dbReference>
<dbReference type="GO" id="GO:0005576">
    <property type="term" value="C:extracellular region"/>
    <property type="evidence" value="ECO:0007669"/>
    <property type="project" value="TreeGrafter"/>
</dbReference>
<reference evidence="3 4" key="2">
    <citation type="journal article" date="2016" name="Genome Announc.">
        <title>Draft Genome Sequence of a Versatile Hydrocarbon-Degrading Bacterium, Rhodococcus pyridinivorans Strain KG-16, Collected from Oil Fields in India.</title>
        <authorList>
            <person name="Aggarwal R.K."/>
            <person name="Dawar C."/>
            <person name="Phanindranath R."/>
            <person name="Mutnuri L."/>
            <person name="Dayal A.M."/>
        </authorList>
    </citation>
    <scope>NUCLEOTIDE SEQUENCE [LARGE SCALE GENOMIC DNA]</scope>
    <source>
        <strain evidence="3 4">KG-16</strain>
    </source>
</reference>
<dbReference type="Proteomes" id="UP000053060">
    <property type="component" value="Unassembled WGS sequence"/>
</dbReference>
<evidence type="ECO:0000313" key="3">
    <source>
        <dbReference type="EMBL" id="KSZ57256.1"/>
    </source>
</evidence>
<evidence type="ECO:0000259" key="2">
    <source>
        <dbReference type="Pfam" id="PF02470"/>
    </source>
</evidence>
<sequence length="316" mass="34426">MTRIPAWMSALALALVMILGTWYLVVGVLQIDPTQRRAHAVVDMRDAAGLRTGSSVVYRGVNIGRVDGMQNLDGFVRMNISYEAEHRIPVDSTMRVENLSSLGEPVFSFLPASTQRPYLEDGAHLTEIVELPTSVPDLLATTSELLEQTDAESLNELVATFTESVAGLEETMPAAGRGAELLLSTLTRHEGSLETVLSDLMWMMGDVDWVRPAMVAAPPMLDQFGETLGVSYEYLFEGSSVLKGEEILGSWREEEIELADFLRRFAPELGAIGVALRPVTQAAGSVVGRMDLGTLLEQAIATMPGDSVRFTVNVPR</sequence>
<gene>
    <name evidence="3" type="ORF">Z045_19305</name>
</gene>
<evidence type="ECO:0000256" key="1">
    <source>
        <dbReference type="SAM" id="Phobius"/>
    </source>
</evidence>
<dbReference type="InterPro" id="IPR003399">
    <property type="entry name" value="Mce/MlaD"/>
</dbReference>
<dbReference type="RefSeq" id="WP_060653277.1">
    <property type="nucleotide sequence ID" value="NZ_AZXY01000010.1"/>
</dbReference>
<dbReference type="PANTHER" id="PTHR33371:SF16">
    <property type="entry name" value="MCE-FAMILY PROTEIN MCE3F"/>
    <property type="match status" value="1"/>
</dbReference>
<reference evidence="4" key="1">
    <citation type="submission" date="2015-01" db="EMBL/GenBank/DDBJ databases">
        <title>Draft genome sequence of Rhodococcus pyridinivorans strain KG-16, a hydrocarbon-degrading bacterium.</title>
        <authorList>
            <person name="Aggarwal R.K."/>
            <person name="Dawar C."/>
        </authorList>
    </citation>
    <scope>NUCLEOTIDE SEQUENCE [LARGE SCALE GENOMIC DNA]</scope>
    <source>
        <strain evidence="4">KG-16</strain>
    </source>
</reference>
<protein>
    <submittedName>
        <fullName evidence="3">Mce family protein</fullName>
    </submittedName>
</protein>
<dbReference type="AlphaFoldDB" id="A0A0V9UGX1"/>
<keyword evidence="1" id="KW-1133">Transmembrane helix</keyword>
<comment type="caution">
    <text evidence="3">The sequence shown here is derived from an EMBL/GenBank/DDBJ whole genome shotgun (WGS) entry which is preliminary data.</text>
</comment>
<dbReference type="PANTHER" id="PTHR33371">
    <property type="entry name" value="INTERMEMBRANE PHOSPHOLIPID TRANSPORT SYSTEM BINDING PROTEIN MLAD-RELATED"/>
    <property type="match status" value="1"/>
</dbReference>
<evidence type="ECO:0000313" key="4">
    <source>
        <dbReference type="Proteomes" id="UP000053060"/>
    </source>
</evidence>
<keyword evidence="1" id="KW-0812">Transmembrane</keyword>
<feature type="domain" description="Mce/MlaD" evidence="2">
    <location>
        <begin position="41"/>
        <end position="110"/>
    </location>
</feature>
<name>A0A0V9UGX1_9NOCA</name>
<dbReference type="EMBL" id="AZXY01000010">
    <property type="protein sequence ID" value="KSZ57256.1"/>
    <property type="molecule type" value="Genomic_DNA"/>
</dbReference>
<accession>A0A0V9UGX1</accession>
<organism evidence="3 4">
    <name type="scientific">Rhodococcus pyridinivorans KG-16</name>
    <dbReference type="NCBI Taxonomy" id="1441730"/>
    <lineage>
        <taxon>Bacteria</taxon>
        <taxon>Bacillati</taxon>
        <taxon>Actinomycetota</taxon>
        <taxon>Actinomycetes</taxon>
        <taxon>Mycobacteriales</taxon>
        <taxon>Nocardiaceae</taxon>
        <taxon>Rhodococcus</taxon>
    </lineage>
</organism>
<feature type="transmembrane region" description="Helical" evidence="1">
    <location>
        <begin position="6"/>
        <end position="29"/>
    </location>
</feature>